<evidence type="ECO:0000256" key="1">
    <source>
        <dbReference type="SAM" id="MobiDB-lite"/>
    </source>
</evidence>
<dbReference type="PANTHER" id="PTHR47773:SF1">
    <property type="entry name" value="C2H2-TYPE DOMAIN-CONTAINING PROTEIN"/>
    <property type="match status" value="1"/>
</dbReference>
<dbReference type="Proteomes" id="UP000820818">
    <property type="component" value="Unassembled WGS sequence"/>
</dbReference>
<protein>
    <submittedName>
        <fullName evidence="2">Uncharacterized protein</fullName>
    </submittedName>
</protein>
<feature type="compositionally biased region" description="Polar residues" evidence="1">
    <location>
        <begin position="446"/>
        <end position="456"/>
    </location>
</feature>
<accession>A0AAD5KFU6</accession>
<gene>
    <name evidence="2" type="ORF">GHT06_005949</name>
</gene>
<dbReference type="PANTHER" id="PTHR47773">
    <property type="entry name" value="SI:DKEY-9I5.2-RELATED"/>
    <property type="match status" value="1"/>
</dbReference>
<name>A0AAD5KFU6_9CRUS</name>
<dbReference type="EMBL" id="WJBH02000037">
    <property type="protein sequence ID" value="KAI9551172.1"/>
    <property type="molecule type" value="Genomic_DNA"/>
</dbReference>
<dbReference type="AlphaFoldDB" id="A0AAD5KFU6"/>
<organism evidence="2 3">
    <name type="scientific">Daphnia sinensis</name>
    <dbReference type="NCBI Taxonomy" id="1820382"/>
    <lineage>
        <taxon>Eukaryota</taxon>
        <taxon>Metazoa</taxon>
        <taxon>Ecdysozoa</taxon>
        <taxon>Arthropoda</taxon>
        <taxon>Crustacea</taxon>
        <taxon>Branchiopoda</taxon>
        <taxon>Diplostraca</taxon>
        <taxon>Cladocera</taxon>
        <taxon>Anomopoda</taxon>
        <taxon>Daphniidae</taxon>
        <taxon>Daphnia</taxon>
        <taxon>Daphnia similis group</taxon>
    </lineage>
</organism>
<proteinExistence type="predicted"/>
<sequence length="585" mass="64337">MFLSLLDATDTLGVPLLRDEALDIWGTEKRHVACLQDPVGVQLYTRTGDLLKGTAANEMHFQAYLADGICRWNAARASEALSAPPPKTRSFDVQVKGRLNQLSTAILGHPADPTYQPPAEYTGELFGVEYLLKESDAAMGLLDLDEAIEKGMDRDDFGRDESALKDEGVELDIACDAITELEPTDFSEGATDEGGRRAVDSRSIEGWDRVDRLAEKILELKGLSLTAEEAETINRLYDDLSPFDKEPLKYSRTFRPARGRFGRSKAAAGHIGQEAMKRCFVSGGAPSLPPSKSRVVEAMCIRLFNEITSAARDPYVSRYCLIIRRYNEARNRIMLNPALVERTGLALFPINETTLSLWFKNQTRLGEVRLLLQGNTLPLPEVCSSVALPAAKERPSQPATQVNPVAFVEPVDTVGQAAVRRRRAEPEAQDVIDRFIAFQGIAGPSSEANPPQSRTAMEQAIAGPSSEANPSRGRARRTTDWRKRKAEAEAAAAGAALTEKSNQVRGISCCFTNTNNLPLSTGKLVRKDYTCRNCGLVMTADKGHNQSRGLTCCPVTNPLSKDEWLEEQRKKRTELPKATGREKSV</sequence>
<feature type="region of interest" description="Disordered" evidence="1">
    <location>
        <begin position="564"/>
        <end position="585"/>
    </location>
</feature>
<reference evidence="2" key="1">
    <citation type="submission" date="2022-05" db="EMBL/GenBank/DDBJ databases">
        <title>A multi-omics perspective on studying reproductive biology in Daphnia sinensis.</title>
        <authorList>
            <person name="Jia J."/>
        </authorList>
    </citation>
    <scope>NUCLEOTIDE SEQUENCE</scope>
    <source>
        <strain evidence="2">WSL</strain>
    </source>
</reference>
<comment type="caution">
    <text evidence="2">The sequence shown here is derived from an EMBL/GenBank/DDBJ whole genome shotgun (WGS) entry which is preliminary data.</text>
</comment>
<feature type="region of interest" description="Disordered" evidence="1">
    <location>
        <begin position="442"/>
        <end position="487"/>
    </location>
</feature>
<evidence type="ECO:0000313" key="2">
    <source>
        <dbReference type="EMBL" id="KAI9551172.1"/>
    </source>
</evidence>
<evidence type="ECO:0000313" key="3">
    <source>
        <dbReference type="Proteomes" id="UP000820818"/>
    </source>
</evidence>
<keyword evidence="3" id="KW-1185">Reference proteome</keyword>